<accession>A0A9D4LNB0</accession>
<dbReference type="EMBL" id="JAIWYP010000003">
    <property type="protein sequence ID" value="KAH3859841.1"/>
    <property type="molecule type" value="Genomic_DNA"/>
</dbReference>
<comment type="caution">
    <text evidence="2">The sequence shown here is derived from an EMBL/GenBank/DDBJ whole genome shotgun (WGS) entry which is preliminary data.</text>
</comment>
<reference evidence="2" key="1">
    <citation type="journal article" date="2019" name="bioRxiv">
        <title>The Genome of the Zebra Mussel, Dreissena polymorpha: A Resource for Invasive Species Research.</title>
        <authorList>
            <person name="McCartney M.A."/>
            <person name="Auch B."/>
            <person name="Kono T."/>
            <person name="Mallez S."/>
            <person name="Zhang Y."/>
            <person name="Obille A."/>
            <person name="Becker A."/>
            <person name="Abrahante J.E."/>
            <person name="Garbe J."/>
            <person name="Badalamenti J.P."/>
            <person name="Herman A."/>
            <person name="Mangelson H."/>
            <person name="Liachko I."/>
            <person name="Sullivan S."/>
            <person name="Sone E.D."/>
            <person name="Koren S."/>
            <person name="Silverstein K.A.T."/>
            <person name="Beckman K.B."/>
            <person name="Gohl D.M."/>
        </authorList>
    </citation>
    <scope>NUCLEOTIDE SEQUENCE</scope>
    <source>
        <strain evidence="2">Duluth1</strain>
        <tissue evidence="2">Whole animal</tissue>
    </source>
</reference>
<evidence type="ECO:0000256" key="1">
    <source>
        <dbReference type="SAM" id="SignalP"/>
    </source>
</evidence>
<evidence type="ECO:0000313" key="2">
    <source>
        <dbReference type="EMBL" id="KAH3859841.1"/>
    </source>
</evidence>
<feature type="chain" id="PRO_5039018874" evidence="1">
    <location>
        <begin position="21"/>
        <end position="100"/>
    </location>
</feature>
<reference evidence="2" key="2">
    <citation type="submission" date="2020-11" db="EMBL/GenBank/DDBJ databases">
        <authorList>
            <person name="McCartney M.A."/>
            <person name="Auch B."/>
            <person name="Kono T."/>
            <person name="Mallez S."/>
            <person name="Becker A."/>
            <person name="Gohl D.M."/>
            <person name="Silverstein K.A.T."/>
            <person name="Koren S."/>
            <person name="Bechman K.B."/>
            <person name="Herman A."/>
            <person name="Abrahante J.E."/>
            <person name="Garbe J."/>
        </authorList>
    </citation>
    <scope>NUCLEOTIDE SEQUENCE</scope>
    <source>
        <strain evidence="2">Duluth1</strain>
        <tissue evidence="2">Whole animal</tissue>
    </source>
</reference>
<dbReference type="Proteomes" id="UP000828390">
    <property type="component" value="Unassembled WGS sequence"/>
</dbReference>
<keyword evidence="1" id="KW-0732">Signal</keyword>
<gene>
    <name evidence="2" type="ORF">DPMN_102662</name>
</gene>
<protein>
    <submittedName>
        <fullName evidence="2">Uncharacterized protein</fullName>
    </submittedName>
</protein>
<name>A0A9D4LNB0_DREPO</name>
<feature type="signal peptide" evidence="1">
    <location>
        <begin position="1"/>
        <end position="20"/>
    </location>
</feature>
<sequence length="100" mass="11597">MLIGGFSVKMLPLFILGCLSVINKKMDDRHSQNRKENLKLVTVNTFVQKKRWTMSCSIYPATGSQYSAGPNTYHKLYRRWKDDEFGGTVVHTCHFDDFFT</sequence>
<organism evidence="2 3">
    <name type="scientific">Dreissena polymorpha</name>
    <name type="common">Zebra mussel</name>
    <name type="synonym">Mytilus polymorpha</name>
    <dbReference type="NCBI Taxonomy" id="45954"/>
    <lineage>
        <taxon>Eukaryota</taxon>
        <taxon>Metazoa</taxon>
        <taxon>Spiralia</taxon>
        <taxon>Lophotrochozoa</taxon>
        <taxon>Mollusca</taxon>
        <taxon>Bivalvia</taxon>
        <taxon>Autobranchia</taxon>
        <taxon>Heteroconchia</taxon>
        <taxon>Euheterodonta</taxon>
        <taxon>Imparidentia</taxon>
        <taxon>Neoheterodontei</taxon>
        <taxon>Myida</taxon>
        <taxon>Dreissenoidea</taxon>
        <taxon>Dreissenidae</taxon>
        <taxon>Dreissena</taxon>
    </lineage>
</organism>
<dbReference type="AlphaFoldDB" id="A0A9D4LNB0"/>
<evidence type="ECO:0000313" key="3">
    <source>
        <dbReference type="Proteomes" id="UP000828390"/>
    </source>
</evidence>
<proteinExistence type="predicted"/>
<keyword evidence="3" id="KW-1185">Reference proteome</keyword>